<evidence type="ECO:0000313" key="4">
    <source>
        <dbReference type="Proteomes" id="UP000315983"/>
    </source>
</evidence>
<dbReference type="PANTHER" id="PTHR33387">
    <property type="entry name" value="RMLC-LIKE JELLY ROLL FOLD PROTEIN"/>
    <property type="match status" value="1"/>
</dbReference>
<proteinExistence type="predicted"/>
<protein>
    <submittedName>
        <fullName evidence="2">Cupin</fullName>
    </submittedName>
</protein>
<evidence type="ECO:0000313" key="2">
    <source>
        <dbReference type="EMBL" id="GIM85584.1"/>
    </source>
</evidence>
<name>A0A542XR07_SALAC</name>
<dbReference type="PANTHER" id="PTHR33387:SF3">
    <property type="entry name" value="DUF985 DOMAIN-CONTAINING PROTEIN"/>
    <property type="match status" value="1"/>
</dbReference>
<dbReference type="RefSeq" id="WP_012183025.1">
    <property type="nucleotide sequence ID" value="NZ_BOQM01000015.1"/>
</dbReference>
<reference evidence="2 5" key="2">
    <citation type="submission" date="2021-03" db="EMBL/GenBank/DDBJ databases">
        <title>Whole genome shotgun sequence of Salinispora arenicola NBRC 105043.</title>
        <authorList>
            <person name="Komaki H."/>
            <person name="Tamura T."/>
        </authorList>
    </citation>
    <scope>NUCLEOTIDE SEQUENCE [LARGE SCALE GENOMIC DNA]</scope>
    <source>
        <strain evidence="2 5">NBRC 105043</strain>
    </source>
</reference>
<comment type="caution">
    <text evidence="3">The sequence shown here is derived from an EMBL/GenBank/DDBJ whole genome shotgun (WGS) entry which is preliminary data.</text>
</comment>
<dbReference type="OMA" id="HWHRIDA"/>
<dbReference type="InterPro" id="IPR011051">
    <property type="entry name" value="RmlC_Cupin_sf"/>
</dbReference>
<evidence type="ECO:0000313" key="3">
    <source>
        <dbReference type="EMBL" id="TQL38284.1"/>
    </source>
</evidence>
<reference evidence="3 4" key="1">
    <citation type="submission" date="2019-06" db="EMBL/GenBank/DDBJ databases">
        <title>Sequencing the genomes of 1000 actinobacteria strains.</title>
        <authorList>
            <person name="Klenk H.-P."/>
        </authorList>
    </citation>
    <scope>NUCLEOTIDE SEQUENCE [LARGE SCALE GENOMIC DNA]</scope>
    <source>
        <strain evidence="3 4">DSM 44819</strain>
    </source>
</reference>
<dbReference type="SUPFAM" id="SSF51182">
    <property type="entry name" value="RmlC-like cupins"/>
    <property type="match status" value="1"/>
</dbReference>
<dbReference type="InterPro" id="IPR009327">
    <property type="entry name" value="Cupin_DUF985"/>
</dbReference>
<gene>
    <name evidence="3" type="ORF">FB564_3481</name>
    <name evidence="2" type="ORF">Sar04_23280</name>
</gene>
<accession>A0A542XR07</accession>
<dbReference type="EMBL" id="VFOL01000001">
    <property type="protein sequence ID" value="TQL38284.1"/>
    <property type="molecule type" value="Genomic_DNA"/>
</dbReference>
<keyword evidence="5" id="KW-1185">Reference proteome</keyword>
<dbReference type="Proteomes" id="UP000677457">
    <property type="component" value="Unassembled WGS sequence"/>
</dbReference>
<dbReference type="EMBL" id="BOQM01000015">
    <property type="protein sequence ID" value="GIM85584.1"/>
    <property type="molecule type" value="Genomic_DNA"/>
</dbReference>
<dbReference type="Proteomes" id="UP000315983">
    <property type="component" value="Unassembled WGS sequence"/>
</dbReference>
<sequence>MTNAQRSELAALLDLAPHPEGGWYRETWRSVHTLHPAGYDGSRHAATAIYFLLHPGERSRWHVVRSDELWLWHSGGPLTLWLGGSGTEPAEDPTDVAVGADVSAGQRPQVLIPGGTWQAATPAGDQPALVSCVVAPGFDFADFRLE</sequence>
<evidence type="ECO:0000313" key="5">
    <source>
        <dbReference type="Proteomes" id="UP000677457"/>
    </source>
</evidence>
<feature type="domain" description="DUF985" evidence="1">
    <location>
        <begin position="8"/>
        <end position="145"/>
    </location>
</feature>
<dbReference type="CDD" id="cd06121">
    <property type="entry name" value="cupin_YML079wp"/>
    <property type="match status" value="1"/>
</dbReference>
<dbReference type="AlphaFoldDB" id="A0A542XR07"/>
<dbReference type="Pfam" id="PF06172">
    <property type="entry name" value="Cupin_5"/>
    <property type="match status" value="1"/>
</dbReference>
<dbReference type="InterPro" id="IPR014710">
    <property type="entry name" value="RmlC-like_jellyroll"/>
</dbReference>
<evidence type="ECO:0000259" key="1">
    <source>
        <dbReference type="Pfam" id="PF06172"/>
    </source>
</evidence>
<dbReference type="Gene3D" id="2.60.120.10">
    <property type="entry name" value="Jelly Rolls"/>
    <property type="match status" value="1"/>
</dbReference>
<dbReference type="InterPro" id="IPR039935">
    <property type="entry name" value="YML079W-like"/>
</dbReference>
<organism evidence="3 4">
    <name type="scientific">Salinispora arenicola</name>
    <dbReference type="NCBI Taxonomy" id="168697"/>
    <lineage>
        <taxon>Bacteria</taxon>
        <taxon>Bacillati</taxon>
        <taxon>Actinomycetota</taxon>
        <taxon>Actinomycetes</taxon>
        <taxon>Micromonosporales</taxon>
        <taxon>Micromonosporaceae</taxon>
        <taxon>Salinispora</taxon>
    </lineage>
</organism>
<dbReference type="GeneID" id="93772672"/>